<feature type="transmembrane region" description="Helical" evidence="8">
    <location>
        <begin position="2432"/>
        <end position="2451"/>
    </location>
</feature>
<dbReference type="InterPro" id="IPR000651">
    <property type="entry name" value="Ras-like_Gua-exchang_fac_N"/>
</dbReference>
<comment type="subcellular location">
    <subcellularLocation>
        <location evidence="1">Membrane</location>
        <topology evidence="1">Multi-pass membrane protein</topology>
    </subcellularLocation>
</comment>
<name>A0A8J2ICV0_9PLEO</name>
<proteinExistence type="predicted"/>
<sequence>MGLRNMLWDEWIELDNEFLSYHSLKAARIAERGDKCVKTAPEAMGAARELLEELVDYLPQRYPTLFQKMEIGQGKGMRNLATGEVFDGAMCERNGEKEDPMEMCARMIQDDLAIMVEKEDGQYYLLAGAILLAGFWRLEDNFKEKLEKPMTNFFRRIQPQSPVLRNNYFIQVDDKLAWSESIGSEDAKGEGGIGWFTAEKNKAVEHHWFRSERQSLWSRVVAGHASSTYSLTPANLVELLRAELWGRMALSAMQQNVFPAPGSPAEGKRDILPGAGVVTAKRRADDTRRLRRVKDSREQLKSRTRARGTSNATIDTTTSNSTSAGRSYTVANVHNGVIYLRPVARPGNQRGRQPDPFVFPPQTPPDSATLDKLRPTSNEWEQSVYGSRTPHSEPTPPLPDLNGGNAFQQQSQADPTSGRLAHVRSHSFSTVDDHTATTLSHEPGTFKVVIERPSHMRPKTADTLSFPLLQVPIPHYRLGTPRFSTRGTADLRSSVYTRTSGAEDFANSLLTPQRGVRQSFLSSRPRSDAYSPVPHRFRATMDRPPMPPSGPSSARVSHMPISPRLYDALTTNPDDRAVVRFNAEGEILAATPSRLVAHITSPSFLDYELLSDFFLTFRAFLCTRDLVAYLISRLRWAVDRQDDFGRIVRVRTFVALRHWILNYFVDDFMPFYSLRTNFCDLVNSLYSDLRAREDGGGGDIKIVGELKKCWRRTCALYWETEDVIGQNFADDELLPGGYDGSQAAYEEPPPLVPVPSTPPRTNVRDTKETIGSNPSDHFASRHMDWAQRARHTPQNSMSSPYIPSQEFETAPAQIPLSPASEQSMHVLSCSIPMRGLNKHDQAVELPLYPHPVPVANPAPTGTARLTASPQQPASIKNVHRPSHGHKRSGSFSDALRDSRAPLSIPKNAPADYAMSAVTNMPGTLVRGGLFQPSSPYFEVKAIRPLRSQYLQEIEDAEANEFQRPGHATSPGMKKIFGSVRRALSTRQPLSPSPQLGSVSQQRQPPYMRASNPGAMSTVSISGGVHKRRPARPRPQVRIDVLAATVAESFRAAVQEQLENESQEHHGLEPPDLGGFEFEFDRRGTPNPNEHQRGPDPRVHSAITSGSKSIVIIDDTGPPPLPVMSDTLAPDLEKEAIKLDSHQQGDSIHEYSAGEAASSVHNSDLYDDPEPASAPQEQRDSRMSTRRPPTRQRRSISAGPERMHSFRRRGSTKTSLARAGSLRRHASYNSVLSRHQGPASIATFQTMSSDNDPFFLERQAAPEASGPARQLRRRPGGDLRAAGNVHDLEISQRPHSTGSVSNRTHSVTNSVILRSDRFIESDAEIHRVVEGPAEAEVPKKPISLVDTHSSQPNLRPSFEAEVAKLAALPDDTDDEGGVESALMKLEGRYEKKSPSIPSQRTTVDLDYYRPTGASEQNTRPDTYEQDVEQHERSGTDDVFHRPLAPPEADGQGMYRLSAENFNRHVPAVQSVGESTDSYSSTPLLDRGLSEIATPQRGHTLETMRSSAKPSPLQFASVSPQSGRAPGTSSSMDSSIDYVVETDSMKQIPPGGTLPTTSYPRESFLLDEDEDLSDMGSADGAKSGHTSHGVRSFFDDEPATPEGDPDNLPTHPMRHPPTPPLTGNRLNDALPSSTVFDRGLPTPGLTPTVSRANPQPGHLADSPADLEGPRQDASPTRTAHLPFVLAYDSEVLAQQFTIVEKDALDEIDWKELIELRWKQSSPQIRDWVQYLRTEEARGVDVVIARFNLVVKWVVSEVLLTEDIHERARCITKFIHIATHARRYRNYATMYQIAIALISNDVSSLKKTWALVPAAEMLVMTELEALVQPLKNFHNLRLEMETATVDDGCIPFIGVYTRDLIYNAQKPAFIDAPPVDGERLVNFDRHHTAATIVKNLLRLLEASSKYNFNVEPHILSKCLWLAALSDEDITRRSRQSPRAFTTSTYPSIEREQSRTRPHEPHKGPFGHRRKHSPNLEWREPWTKDSWSQGRVLLIDYVAKEHSTEGRRKIMAQEFCDIDSLRRFYRKEDLSAQAALRVIHVQNASWATRYLLRKFNIDATDDLVGTNFGRWASYEKPQQRGGKPVLNGRTFRAQRDPWRGISRAAFGADYLKSYERGTRIPRPNNNKSIMELNHYDETDQPRYGHDVYVQRLSVYVQLSDGTPGQAVDPDIPNPYDEEAWEEYMRLKKSYGNVDANEHQERYIPKLRSLDNGNTIILFENSVTGSVKDTLIGARQELESRWRRLSFYLPMEENDETLTAECMDFILQDVFKALSYNWQKFLALCETHVGILEDKIYENPADESRAPELWKNSAQWLKIERLIYIHVDVIKEMVTHLHDLAGADPKESSDQPWLGSVPDELDKLTGQWERDVILPTTALSDLMYKSVGIRDARHSLQLGLSMWRLSWITFIFLPLTFTVGFFGMNVSTFAENPPLKWWFIVSIPVLAVVLILWYAVKHNLATQRQNPMRRGVYEALYHELATTQPSLWSRSGPRDDVVPVGWWAGLKWQLITRWFGEDKVKLGKTVDGVEDFGVIGRVKRALVRRWLGELAVMPLPQQSSSSSSGKPGDSDERSSSRSSVRSEVQSFTIQPFDGKERGAVAELARVATPVALADADPTAASRLQRGGRGERMGSLSPQGRRGSAASSDGGGVMVEEKGEVGMSASLDRVMGGEERRER</sequence>
<feature type="compositionally biased region" description="Acidic residues" evidence="7">
    <location>
        <begin position="1593"/>
        <end position="1603"/>
    </location>
</feature>
<dbReference type="Gene3D" id="1.20.58.340">
    <property type="entry name" value="Magnesium transport protein CorA, transmembrane region"/>
    <property type="match status" value="1"/>
</dbReference>
<dbReference type="Gene3D" id="1.10.840.10">
    <property type="entry name" value="Ras guanine-nucleotide exchange factors catalytic domain"/>
    <property type="match status" value="1"/>
</dbReference>
<dbReference type="GO" id="GO:0005085">
    <property type="term" value="F:guanyl-nucleotide exchange factor activity"/>
    <property type="evidence" value="ECO:0007669"/>
    <property type="project" value="UniProtKB-KW"/>
</dbReference>
<feature type="compositionally biased region" description="Pro residues" evidence="7">
    <location>
        <begin position="747"/>
        <end position="758"/>
    </location>
</feature>
<feature type="region of interest" description="Disordered" evidence="7">
    <location>
        <begin position="984"/>
        <end position="1013"/>
    </location>
</feature>
<feature type="region of interest" description="Disordered" evidence="7">
    <location>
        <begin position="2612"/>
        <end position="2673"/>
    </location>
</feature>
<evidence type="ECO:0000256" key="1">
    <source>
        <dbReference type="ARBA" id="ARBA00004141"/>
    </source>
</evidence>
<evidence type="ECO:0000256" key="8">
    <source>
        <dbReference type="SAM" id="Phobius"/>
    </source>
</evidence>
<evidence type="ECO:0000313" key="12">
    <source>
        <dbReference type="Proteomes" id="UP000676310"/>
    </source>
</evidence>
<dbReference type="InterPro" id="IPR023578">
    <property type="entry name" value="Ras_GEF_dom_sf"/>
</dbReference>
<feature type="transmembrane region" description="Helical" evidence="8">
    <location>
        <begin position="2400"/>
        <end position="2420"/>
    </location>
</feature>
<evidence type="ECO:0000259" key="10">
    <source>
        <dbReference type="PROSITE" id="PS50212"/>
    </source>
</evidence>
<feature type="region of interest" description="Disordered" evidence="7">
    <location>
        <begin position="1491"/>
        <end position="1532"/>
    </location>
</feature>
<dbReference type="PANTHER" id="PTHR23113">
    <property type="entry name" value="GUANINE NUCLEOTIDE EXCHANGE FACTOR"/>
    <property type="match status" value="1"/>
</dbReference>
<feature type="compositionally biased region" description="Polar residues" evidence="7">
    <location>
        <begin position="984"/>
        <end position="1003"/>
    </location>
</feature>
<feature type="region of interest" description="Disordered" evidence="7">
    <location>
        <begin position="855"/>
        <end position="903"/>
    </location>
</feature>
<reference evidence="11" key="1">
    <citation type="submission" date="2021-05" db="EMBL/GenBank/DDBJ databases">
        <authorList>
            <person name="Stam R."/>
        </authorList>
    </citation>
    <scope>NUCLEOTIDE SEQUENCE</scope>
    <source>
        <strain evidence="11">CS162</strain>
    </source>
</reference>
<feature type="region of interest" description="Disordered" evidence="7">
    <location>
        <begin position="1408"/>
        <end position="1441"/>
    </location>
</feature>
<feature type="compositionally biased region" description="Basic and acidic residues" evidence="7">
    <location>
        <begin position="282"/>
        <end position="301"/>
    </location>
</feature>
<dbReference type="GO" id="GO:0005886">
    <property type="term" value="C:plasma membrane"/>
    <property type="evidence" value="ECO:0007669"/>
    <property type="project" value="TreeGrafter"/>
</dbReference>
<dbReference type="InterPro" id="IPR036964">
    <property type="entry name" value="RASGEF_cat_dom_sf"/>
</dbReference>
<dbReference type="InterPro" id="IPR045863">
    <property type="entry name" value="CorA_TM1_TM2"/>
</dbReference>
<dbReference type="PANTHER" id="PTHR23113:SF363">
    <property type="entry name" value="PROTEIN SON OF SEVENLESS"/>
    <property type="match status" value="1"/>
</dbReference>
<dbReference type="GeneID" id="67011521"/>
<evidence type="ECO:0000256" key="2">
    <source>
        <dbReference type="ARBA" id="ARBA00022658"/>
    </source>
</evidence>
<feature type="region of interest" description="Disordered" evidence="7">
    <location>
        <begin position="1152"/>
        <end position="1221"/>
    </location>
</feature>
<feature type="region of interest" description="Disordered" evidence="7">
    <location>
        <begin position="1569"/>
        <end position="1673"/>
    </location>
</feature>
<gene>
    <name evidence="11" type="ORF">ALTATR162_LOCUS11268</name>
</gene>
<dbReference type="InterPro" id="IPR002523">
    <property type="entry name" value="MgTranspt_CorA/ZnTranspt_ZntB"/>
</dbReference>
<keyword evidence="12" id="KW-1185">Reference proteome</keyword>
<dbReference type="SMART" id="SM00229">
    <property type="entry name" value="RasGEFN"/>
    <property type="match status" value="1"/>
</dbReference>
<dbReference type="SMART" id="SM00147">
    <property type="entry name" value="RasGEF"/>
    <property type="match status" value="1"/>
</dbReference>
<dbReference type="SUPFAM" id="SSF48366">
    <property type="entry name" value="Ras GEF"/>
    <property type="match status" value="1"/>
</dbReference>
<dbReference type="GO" id="GO:0007265">
    <property type="term" value="P:Ras protein signal transduction"/>
    <property type="evidence" value="ECO:0007669"/>
    <property type="project" value="TreeGrafter"/>
</dbReference>
<dbReference type="GO" id="GO:0046873">
    <property type="term" value="F:metal ion transmembrane transporter activity"/>
    <property type="evidence" value="ECO:0007669"/>
    <property type="project" value="InterPro"/>
</dbReference>
<evidence type="ECO:0000256" key="4">
    <source>
        <dbReference type="ARBA" id="ARBA00022989"/>
    </source>
</evidence>
<evidence type="ECO:0000256" key="3">
    <source>
        <dbReference type="ARBA" id="ARBA00022692"/>
    </source>
</evidence>
<evidence type="ECO:0000259" key="9">
    <source>
        <dbReference type="PROSITE" id="PS50009"/>
    </source>
</evidence>
<feature type="region of interest" description="Disordered" evidence="7">
    <location>
        <begin position="739"/>
        <end position="778"/>
    </location>
</feature>
<evidence type="ECO:0008006" key="13">
    <source>
        <dbReference type="Google" id="ProtNLM"/>
    </source>
</evidence>
<feature type="region of interest" description="Disordered" evidence="7">
    <location>
        <begin position="1057"/>
        <end position="1103"/>
    </location>
</feature>
<organism evidence="11 12">
    <name type="scientific">Alternaria atra</name>
    <dbReference type="NCBI Taxonomy" id="119953"/>
    <lineage>
        <taxon>Eukaryota</taxon>
        <taxon>Fungi</taxon>
        <taxon>Dikarya</taxon>
        <taxon>Ascomycota</taxon>
        <taxon>Pezizomycotina</taxon>
        <taxon>Dothideomycetes</taxon>
        <taxon>Pleosporomycetidae</taxon>
        <taxon>Pleosporales</taxon>
        <taxon>Pleosporineae</taxon>
        <taxon>Pleosporaceae</taxon>
        <taxon>Alternaria</taxon>
        <taxon>Alternaria sect. Ulocladioides</taxon>
    </lineage>
</organism>
<feature type="compositionally biased region" description="Basic residues" evidence="7">
    <location>
        <begin position="877"/>
        <end position="888"/>
    </location>
</feature>
<keyword evidence="2 6" id="KW-0344">Guanine-nucleotide releasing factor</keyword>
<keyword evidence="5 8" id="KW-0472">Membrane</keyword>
<dbReference type="SUPFAM" id="SSF144083">
    <property type="entry name" value="Magnesium transport protein CorA, transmembrane region"/>
    <property type="match status" value="1"/>
</dbReference>
<feature type="compositionally biased region" description="Polar residues" evidence="7">
    <location>
        <begin position="1933"/>
        <end position="1943"/>
    </location>
</feature>
<dbReference type="InterPro" id="IPR021848">
    <property type="entry name" value="HODM_asu-like"/>
</dbReference>
<feature type="domain" description="N-terminal Ras-GEF" evidence="10">
    <location>
        <begin position="583"/>
        <end position="707"/>
    </location>
</feature>
<feature type="compositionally biased region" description="Polar residues" evidence="7">
    <location>
        <begin position="307"/>
        <end position="327"/>
    </location>
</feature>
<feature type="compositionally biased region" description="Polar residues" evidence="7">
    <location>
        <begin position="405"/>
        <end position="415"/>
    </location>
</feature>
<feature type="compositionally biased region" description="Polar residues" evidence="7">
    <location>
        <begin position="375"/>
        <end position="386"/>
    </location>
</feature>
<evidence type="ECO:0000256" key="5">
    <source>
        <dbReference type="ARBA" id="ARBA00023136"/>
    </source>
</evidence>
<dbReference type="InterPro" id="IPR001895">
    <property type="entry name" value="RASGEF_cat_dom"/>
</dbReference>
<feature type="domain" description="Ras-GEF" evidence="9">
    <location>
        <begin position="1686"/>
        <end position="1935"/>
    </location>
</feature>
<dbReference type="Pfam" id="PF00617">
    <property type="entry name" value="RasGEF"/>
    <property type="match status" value="1"/>
</dbReference>
<dbReference type="PROSITE" id="PS50212">
    <property type="entry name" value="RASGEF_NTER"/>
    <property type="match status" value="1"/>
</dbReference>
<feature type="region of interest" description="Disordered" evidence="7">
    <location>
        <begin position="280"/>
        <end position="327"/>
    </location>
</feature>
<protein>
    <recommendedName>
        <fullName evidence="13">Ras GEF</fullName>
    </recommendedName>
</protein>
<dbReference type="Pfam" id="PF00618">
    <property type="entry name" value="RasGEF_N"/>
    <property type="match status" value="1"/>
</dbReference>
<feature type="compositionally biased region" description="Basic residues" evidence="7">
    <location>
        <begin position="1183"/>
        <end position="1193"/>
    </location>
</feature>
<dbReference type="Pfam" id="PF01544">
    <property type="entry name" value="CorA"/>
    <property type="match status" value="1"/>
</dbReference>
<feature type="compositionally biased region" description="Polar residues" evidence="7">
    <location>
        <begin position="863"/>
        <end position="874"/>
    </location>
</feature>
<dbReference type="Gene3D" id="1.20.870.10">
    <property type="entry name" value="Son of sevenless (SoS) protein Chain: S domain 1"/>
    <property type="match status" value="1"/>
</dbReference>
<evidence type="ECO:0000256" key="6">
    <source>
        <dbReference type="PROSITE-ProRule" id="PRU00168"/>
    </source>
</evidence>
<dbReference type="EMBL" id="CAJRGZ010000030">
    <property type="protein sequence ID" value="CAG5185288.1"/>
    <property type="molecule type" value="Genomic_DNA"/>
</dbReference>
<keyword evidence="3 8" id="KW-0812">Transmembrane</keyword>
<dbReference type="InterPro" id="IPR008937">
    <property type="entry name" value="Ras-like_GEF"/>
</dbReference>
<dbReference type="PROSITE" id="PS50009">
    <property type="entry name" value="RASGEF_CAT"/>
    <property type="match status" value="1"/>
</dbReference>
<dbReference type="Pfam" id="PF11927">
    <property type="entry name" value="HODM_asu-like"/>
    <property type="match status" value="1"/>
</dbReference>
<comment type="caution">
    <text evidence="11">The sequence shown here is derived from an EMBL/GenBank/DDBJ whole genome shotgun (WGS) entry which is preliminary data.</text>
</comment>
<feature type="region of interest" description="Disordered" evidence="7">
    <location>
        <begin position="2550"/>
        <end position="2583"/>
    </location>
</feature>
<feature type="region of interest" description="Disordered" evidence="7">
    <location>
        <begin position="536"/>
        <end position="557"/>
    </location>
</feature>
<feature type="compositionally biased region" description="Basic and acidic residues" evidence="7">
    <location>
        <begin position="1945"/>
        <end position="1959"/>
    </location>
</feature>
<keyword evidence="4 8" id="KW-1133">Transmembrane helix</keyword>
<feature type="compositionally biased region" description="Basic and acidic residues" evidence="7">
    <location>
        <begin position="1426"/>
        <end position="1439"/>
    </location>
</feature>
<feature type="region of interest" description="Disordered" evidence="7">
    <location>
        <begin position="345"/>
        <end position="421"/>
    </location>
</feature>
<dbReference type="Proteomes" id="UP000676310">
    <property type="component" value="Unassembled WGS sequence"/>
</dbReference>
<dbReference type="CDD" id="cd06224">
    <property type="entry name" value="REM"/>
    <property type="match status" value="1"/>
</dbReference>
<feature type="compositionally biased region" description="Polar residues" evidence="7">
    <location>
        <begin position="1501"/>
        <end position="1532"/>
    </location>
</feature>
<dbReference type="OrthoDB" id="10254377at2759"/>
<evidence type="ECO:0000313" key="11">
    <source>
        <dbReference type="EMBL" id="CAG5185288.1"/>
    </source>
</evidence>
<evidence type="ECO:0000256" key="7">
    <source>
        <dbReference type="SAM" id="MobiDB-lite"/>
    </source>
</evidence>
<feature type="region of interest" description="Disordered" evidence="7">
    <location>
        <begin position="1929"/>
        <end position="1968"/>
    </location>
</feature>
<feature type="compositionally biased region" description="Basic and acidic residues" evidence="7">
    <location>
        <begin position="1078"/>
        <end position="1098"/>
    </location>
</feature>
<dbReference type="RefSeq" id="XP_043174845.1">
    <property type="nucleotide sequence ID" value="XM_043318910.1"/>
</dbReference>
<accession>A0A8J2ICV0</accession>